<dbReference type="Proteomes" id="UP000272942">
    <property type="component" value="Unassembled WGS sequence"/>
</dbReference>
<organism evidence="6">
    <name type="scientific">Echinostoma caproni</name>
    <dbReference type="NCBI Taxonomy" id="27848"/>
    <lineage>
        <taxon>Eukaryota</taxon>
        <taxon>Metazoa</taxon>
        <taxon>Spiralia</taxon>
        <taxon>Lophotrochozoa</taxon>
        <taxon>Platyhelminthes</taxon>
        <taxon>Trematoda</taxon>
        <taxon>Digenea</taxon>
        <taxon>Plagiorchiida</taxon>
        <taxon>Echinostomata</taxon>
        <taxon>Echinostomatoidea</taxon>
        <taxon>Echinostomatidae</taxon>
        <taxon>Echinostoma</taxon>
    </lineage>
</organism>
<evidence type="ECO:0000256" key="2">
    <source>
        <dbReference type="SAM" id="Phobius"/>
    </source>
</evidence>
<evidence type="ECO:0000313" key="5">
    <source>
        <dbReference type="Proteomes" id="UP000272942"/>
    </source>
</evidence>
<protein>
    <submittedName>
        <fullName evidence="6">Neur_chan_memb domain-containing protein</fullName>
    </submittedName>
</protein>
<evidence type="ECO:0000313" key="4">
    <source>
        <dbReference type="EMBL" id="VDP96490.1"/>
    </source>
</evidence>
<gene>
    <name evidence="4" type="ORF">ECPE_LOCUS18505</name>
</gene>
<reference evidence="6" key="1">
    <citation type="submission" date="2016-06" db="UniProtKB">
        <authorList>
            <consortium name="WormBaseParasite"/>
        </authorList>
    </citation>
    <scope>IDENTIFICATION</scope>
</reference>
<evidence type="ECO:0000256" key="1">
    <source>
        <dbReference type="SAM" id="MobiDB-lite"/>
    </source>
</evidence>
<keyword evidence="5" id="KW-1185">Reference proteome</keyword>
<dbReference type="EMBL" id="UZAN01079768">
    <property type="protein sequence ID" value="VDP96490.1"/>
    <property type="molecule type" value="Genomic_DNA"/>
</dbReference>
<keyword evidence="2" id="KW-0812">Transmembrane</keyword>
<feature type="signal peptide" evidence="3">
    <location>
        <begin position="1"/>
        <end position="16"/>
    </location>
</feature>
<feature type="transmembrane region" description="Helical" evidence="2">
    <location>
        <begin position="133"/>
        <end position="153"/>
    </location>
</feature>
<proteinExistence type="predicted"/>
<keyword evidence="3" id="KW-0732">Signal</keyword>
<sequence>MLCLSLICFLPHYNVAITATSFRVFCLSSSLTPHQSHFHALPNPQQSNWRSGVNRPGALPSATGQPCAAENYASPIRLGDETRNPCEVPLSNPPGTRVPDDPNQRLRDWLSGPIELEDPVDETLAYLREMLDWRLLFSITFLVLIVACSLNMLGKLEIIIK</sequence>
<feature type="chain" id="PRO_5043138381" evidence="3">
    <location>
        <begin position="17"/>
        <end position="161"/>
    </location>
</feature>
<evidence type="ECO:0000313" key="6">
    <source>
        <dbReference type="WBParaSite" id="ECPE_0001855501-mRNA-1"/>
    </source>
</evidence>
<dbReference type="WBParaSite" id="ECPE_0001855501-mRNA-1">
    <property type="protein sequence ID" value="ECPE_0001855501-mRNA-1"/>
    <property type="gene ID" value="ECPE_0001855501"/>
</dbReference>
<name>A0A183BH20_9TREM</name>
<evidence type="ECO:0000256" key="3">
    <source>
        <dbReference type="SAM" id="SignalP"/>
    </source>
</evidence>
<keyword evidence="2" id="KW-0472">Membrane</keyword>
<accession>A0A183BH20</accession>
<keyword evidence="2" id="KW-1133">Transmembrane helix</keyword>
<dbReference type="AlphaFoldDB" id="A0A183BH20"/>
<reference evidence="4 5" key="2">
    <citation type="submission" date="2018-11" db="EMBL/GenBank/DDBJ databases">
        <authorList>
            <consortium name="Pathogen Informatics"/>
        </authorList>
    </citation>
    <scope>NUCLEOTIDE SEQUENCE [LARGE SCALE GENOMIC DNA]</scope>
    <source>
        <strain evidence="4 5">Egypt</strain>
    </source>
</reference>
<feature type="region of interest" description="Disordered" evidence="1">
    <location>
        <begin position="41"/>
        <end position="66"/>
    </location>
</feature>